<feature type="transmembrane region" description="Helical" evidence="9">
    <location>
        <begin position="39"/>
        <end position="57"/>
    </location>
</feature>
<dbReference type="Proteomes" id="UP001500974">
    <property type="component" value="Unassembled WGS sequence"/>
</dbReference>
<feature type="compositionally biased region" description="Low complexity" evidence="8">
    <location>
        <begin position="376"/>
        <end position="392"/>
    </location>
</feature>
<keyword evidence="6 9" id="KW-1133">Transmembrane helix</keyword>
<keyword evidence="4" id="KW-1003">Cell membrane</keyword>
<feature type="transmembrane region" description="Helical" evidence="9">
    <location>
        <begin position="91"/>
        <end position="113"/>
    </location>
</feature>
<dbReference type="InterPro" id="IPR002549">
    <property type="entry name" value="AI-2E-like"/>
</dbReference>
<feature type="transmembrane region" description="Helical" evidence="9">
    <location>
        <begin position="268"/>
        <end position="289"/>
    </location>
</feature>
<dbReference type="EMBL" id="BAAAON010000003">
    <property type="protein sequence ID" value="GAA2176789.1"/>
    <property type="molecule type" value="Genomic_DNA"/>
</dbReference>
<comment type="caution">
    <text evidence="10">The sequence shown here is derived from an EMBL/GenBank/DDBJ whole genome shotgun (WGS) entry which is preliminary data.</text>
</comment>
<comment type="subcellular location">
    <subcellularLocation>
        <location evidence="1">Cell membrane</location>
        <topology evidence="1">Multi-pass membrane protein</topology>
    </subcellularLocation>
</comment>
<feature type="transmembrane region" description="Helical" evidence="9">
    <location>
        <begin position="180"/>
        <end position="198"/>
    </location>
</feature>
<feature type="transmembrane region" description="Helical" evidence="9">
    <location>
        <begin position="239"/>
        <end position="262"/>
    </location>
</feature>
<feature type="transmembrane region" description="Helical" evidence="9">
    <location>
        <begin position="63"/>
        <end position="84"/>
    </location>
</feature>
<feature type="region of interest" description="Disordered" evidence="8">
    <location>
        <begin position="376"/>
        <end position="410"/>
    </location>
</feature>
<organism evidence="10 11">
    <name type="scientific">Arthrobacter parietis</name>
    <dbReference type="NCBI Taxonomy" id="271434"/>
    <lineage>
        <taxon>Bacteria</taxon>
        <taxon>Bacillati</taxon>
        <taxon>Actinomycetota</taxon>
        <taxon>Actinomycetes</taxon>
        <taxon>Micrococcales</taxon>
        <taxon>Micrococcaceae</taxon>
        <taxon>Arthrobacter</taxon>
    </lineage>
</organism>
<keyword evidence="11" id="KW-1185">Reference proteome</keyword>
<evidence type="ECO:0000256" key="1">
    <source>
        <dbReference type="ARBA" id="ARBA00004651"/>
    </source>
</evidence>
<evidence type="ECO:0000256" key="8">
    <source>
        <dbReference type="SAM" id="MobiDB-lite"/>
    </source>
</evidence>
<dbReference type="RefSeq" id="WP_346028464.1">
    <property type="nucleotide sequence ID" value="NZ_BAAAON010000003.1"/>
</dbReference>
<feature type="transmembrane region" description="Helical" evidence="9">
    <location>
        <begin position="332"/>
        <end position="359"/>
    </location>
</feature>
<dbReference type="PANTHER" id="PTHR21716">
    <property type="entry name" value="TRANSMEMBRANE PROTEIN"/>
    <property type="match status" value="1"/>
</dbReference>
<accession>A0ABN3AZX5</accession>
<evidence type="ECO:0000256" key="2">
    <source>
        <dbReference type="ARBA" id="ARBA00009773"/>
    </source>
</evidence>
<evidence type="ECO:0000256" key="6">
    <source>
        <dbReference type="ARBA" id="ARBA00022989"/>
    </source>
</evidence>
<reference evidence="10 11" key="1">
    <citation type="journal article" date="2019" name="Int. J. Syst. Evol. Microbiol.">
        <title>The Global Catalogue of Microorganisms (GCM) 10K type strain sequencing project: providing services to taxonomists for standard genome sequencing and annotation.</title>
        <authorList>
            <consortium name="The Broad Institute Genomics Platform"/>
            <consortium name="The Broad Institute Genome Sequencing Center for Infectious Disease"/>
            <person name="Wu L."/>
            <person name="Ma J."/>
        </authorList>
    </citation>
    <scope>NUCLEOTIDE SEQUENCE [LARGE SCALE GENOMIC DNA]</scope>
    <source>
        <strain evidence="10 11">JCM 14917</strain>
    </source>
</reference>
<comment type="similarity">
    <text evidence="2">Belongs to the autoinducer-2 exporter (AI-2E) (TC 2.A.86) family.</text>
</comment>
<evidence type="ECO:0000256" key="7">
    <source>
        <dbReference type="ARBA" id="ARBA00023136"/>
    </source>
</evidence>
<protein>
    <submittedName>
        <fullName evidence="10">AI-2E family transporter</fullName>
    </submittedName>
</protein>
<keyword evidence="7 9" id="KW-0472">Membrane</keyword>
<sequence length="410" mass="42344">MTRPSRRKTQQSFSNGFVAPSGRSAGEDVPYALRIGAAWAWRVGLILVVSAAVLWLMSQISLLVIPLMIAGLLSSLLLPAVTFLRARKVPGGIAVSVIVLGFLLAVAATLSLVGQQLAVGFASLWDEALAGIEQVQEWLSDGPLDLTSSQIDGFIEEVANAVDNNSGVIVSGALSFGSGAGYFLAGLLLTVFALIFFLHDGDTIWRFIAGLAPRRARAAIAGAGRQGWTSMANYVRVQILVAFIDAVGIGLGAAIIGVPLVLPLTVLVFLGSFIPILGALFTGMVAVLLALVANGWVNALVMLAIVLLVQQVEGHILQPFVMGRAVSLHPLAVVLAVAGGSLVAGVAGALFSVPLLAILNTVVRYIAGRTWETDPALGAPAGHPGPGSVPAPYSSGEPLGPEPSTKEAST</sequence>
<proteinExistence type="inferred from homology"/>
<dbReference type="PANTHER" id="PTHR21716:SF53">
    <property type="entry name" value="PERMEASE PERM-RELATED"/>
    <property type="match status" value="1"/>
</dbReference>
<evidence type="ECO:0000256" key="9">
    <source>
        <dbReference type="SAM" id="Phobius"/>
    </source>
</evidence>
<dbReference type="Pfam" id="PF01594">
    <property type="entry name" value="AI-2E_transport"/>
    <property type="match status" value="1"/>
</dbReference>
<feature type="transmembrane region" description="Helical" evidence="9">
    <location>
        <begin position="296"/>
        <end position="312"/>
    </location>
</feature>
<name>A0ABN3AZX5_9MICC</name>
<evidence type="ECO:0000256" key="3">
    <source>
        <dbReference type="ARBA" id="ARBA00022448"/>
    </source>
</evidence>
<evidence type="ECO:0000256" key="4">
    <source>
        <dbReference type="ARBA" id="ARBA00022475"/>
    </source>
</evidence>
<evidence type="ECO:0000313" key="10">
    <source>
        <dbReference type="EMBL" id="GAA2176789.1"/>
    </source>
</evidence>
<evidence type="ECO:0000256" key="5">
    <source>
        <dbReference type="ARBA" id="ARBA00022692"/>
    </source>
</evidence>
<gene>
    <name evidence="10" type="ORF">GCM10009784_24790</name>
</gene>
<keyword evidence="5 9" id="KW-0812">Transmembrane</keyword>
<evidence type="ECO:0000313" key="11">
    <source>
        <dbReference type="Proteomes" id="UP001500974"/>
    </source>
</evidence>
<keyword evidence="3" id="KW-0813">Transport</keyword>